<dbReference type="InterPro" id="IPR021457">
    <property type="entry name" value="DUF3108"/>
</dbReference>
<evidence type="ECO:0000256" key="1">
    <source>
        <dbReference type="SAM" id="SignalP"/>
    </source>
</evidence>
<organism evidence="2">
    <name type="scientific">Candidatus Nitrotoga fabula</name>
    <dbReference type="NCBI Taxonomy" id="2182327"/>
    <lineage>
        <taxon>Bacteria</taxon>
        <taxon>Pseudomonadati</taxon>
        <taxon>Pseudomonadota</taxon>
        <taxon>Betaproteobacteria</taxon>
        <taxon>Nitrosomonadales</taxon>
        <taxon>Gallionellaceae</taxon>
        <taxon>Candidatus Nitrotoga</taxon>
    </lineage>
</organism>
<protein>
    <recommendedName>
        <fullName evidence="3">DUF3108 domain-containing protein</fullName>
    </recommendedName>
</protein>
<keyword evidence="1" id="KW-0732">Signal</keyword>
<reference evidence="2" key="1">
    <citation type="submission" date="2018-05" db="EMBL/GenBank/DDBJ databases">
        <authorList>
            <person name="Lanie J.A."/>
            <person name="Ng W.-L."/>
            <person name="Kazmierczak K.M."/>
            <person name="Andrzejewski T.M."/>
            <person name="Davidsen T.M."/>
            <person name="Wayne K.J."/>
            <person name="Tettelin H."/>
            <person name="Glass J.I."/>
            <person name="Rusch D."/>
            <person name="Podicherti R."/>
            <person name="Tsui H.-C.T."/>
            <person name="Winkler M.E."/>
        </authorList>
    </citation>
    <scope>NUCLEOTIDE SEQUENCE</scope>
    <source>
        <strain evidence="2">KNB</strain>
    </source>
</reference>
<evidence type="ECO:0008006" key="3">
    <source>
        <dbReference type="Google" id="ProtNLM"/>
    </source>
</evidence>
<feature type="chain" id="PRO_5016007806" description="DUF3108 domain-containing protein" evidence="1">
    <location>
        <begin position="24"/>
        <end position="242"/>
    </location>
</feature>
<name>A0A2X0SGL5_9PROT</name>
<accession>A0A2X0SGL5</accession>
<dbReference type="AlphaFoldDB" id="A0A2X0SGL5"/>
<dbReference type="Pfam" id="PF11306">
    <property type="entry name" value="DUF3108"/>
    <property type="match status" value="1"/>
</dbReference>
<evidence type="ECO:0000313" key="2">
    <source>
        <dbReference type="EMBL" id="SPS04926.1"/>
    </source>
</evidence>
<proteinExistence type="predicted"/>
<feature type="signal peptide" evidence="1">
    <location>
        <begin position="1"/>
        <end position="23"/>
    </location>
</feature>
<sequence>MRKLIGLIILLLLISAVPQAVLAAPPLSSLPTRIDAEYDVFKDDFKIGTITGTFTLSKDGYHIESLSKATGLFALIKPEVIQVNSKGIMTKNGLRPITYVHERKLGMERNTRADFDWQANLITLTDRNGKRTLPLPAETQDRASAIYQFMFMPLQDSTELNFNVTDGSRVKEYKYRVTNDQSVTVPLGTFKSSYVSSLPRGDEKRTEIWLATEHFNFPYKMILTESDGSKAAQVLTHIHFER</sequence>
<gene>
    <name evidence="2" type="ORF">NITFAB_0515</name>
</gene>
<dbReference type="EMBL" id="LS423452">
    <property type="protein sequence ID" value="SPS04926.1"/>
    <property type="molecule type" value="Genomic_DNA"/>
</dbReference>